<evidence type="ECO:0000256" key="4">
    <source>
        <dbReference type="ARBA" id="ARBA00022679"/>
    </source>
</evidence>
<evidence type="ECO:0000313" key="13">
    <source>
        <dbReference type="Proteomes" id="UP000234271"/>
    </source>
</evidence>
<dbReference type="Gene3D" id="3.30.565.10">
    <property type="entry name" value="Histidine kinase-like ATPase, C-terminal domain"/>
    <property type="match status" value="1"/>
</dbReference>
<feature type="domain" description="Response regulatory" evidence="11">
    <location>
        <begin position="409"/>
        <end position="522"/>
    </location>
</feature>
<proteinExistence type="predicted"/>
<dbReference type="Gene3D" id="1.10.287.130">
    <property type="match status" value="1"/>
</dbReference>
<dbReference type="PROSITE" id="PS50109">
    <property type="entry name" value="HIS_KIN"/>
    <property type="match status" value="1"/>
</dbReference>
<dbReference type="Pfam" id="PF00072">
    <property type="entry name" value="Response_reg"/>
    <property type="match status" value="1"/>
</dbReference>
<dbReference type="Gene3D" id="3.40.50.2300">
    <property type="match status" value="1"/>
</dbReference>
<dbReference type="EMBL" id="CP018889">
    <property type="protein sequence ID" value="AUI68462.2"/>
    <property type="molecule type" value="Genomic_DNA"/>
</dbReference>
<dbReference type="Pfam" id="PF00512">
    <property type="entry name" value="HisKA"/>
    <property type="match status" value="1"/>
</dbReference>
<dbReference type="SUPFAM" id="SSF55874">
    <property type="entry name" value="ATPase domain of HSP90 chaperone/DNA topoisomerase II/histidine kinase"/>
    <property type="match status" value="1"/>
</dbReference>
<dbReference type="STRING" id="288004.AL038_17310"/>
<dbReference type="Pfam" id="PF02518">
    <property type="entry name" value="HATPase_c"/>
    <property type="match status" value="1"/>
</dbReference>
<keyword evidence="9" id="KW-0175">Coiled coil</keyword>
<dbReference type="InterPro" id="IPR003594">
    <property type="entry name" value="HATPase_dom"/>
</dbReference>
<dbReference type="InterPro" id="IPR005467">
    <property type="entry name" value="His_kinase_dom"/>
</dbReference>
<evidence type="ECO:0000256" key="5">
    <source>
        <dbReference type="ARBA" id="ARBA00022777"/>
    </source>
</evidence>
<dbReference type="PRINTS" id="PR00344">
    <property type="entry name" value="BCTRLSENSOR"/>
</dbReference>
<feature type="domain" description="Histidine kinase" evidence="10">
    <location>
        <begin position="162"/>
        <end position="378"/>
    </location>
</feature>
<dbReference type="InterPro" id="IPR004358">
    <property type="entry name" value="Sig_transdc_His_kin-like_C"/>
</dbReference>
<evidence type="ECO:0000256" key="2">
    <source>
        <dbReference type="ARBA" id="ARBA00012438"/>
    </source>
</evidence>
<name>A0A2N9YD97_9GAMM</name>
<dbReference type="SUPFAM" id="SSF52172">
    <property type="entry name" value="CheY-like"/>
    <property type="match status" value="1"/>
</dbReference>
<accession>A0A2N9YD97</accession>
<evidence type="ECO:0000256" key="1">
    <source>
        <dbReference type="ARBA" id="ARBA00000085"/>
    </source>
</evidence>
<feature type="modified residue" description="4-aspartylphosphate" evidence="8">
    <location>
        <position position="457"/>
    </location>
</feature>
<dbReference type="InterPro" id="IPR011006">
    <property type="entry name" value="CheY-like_superfamily"/>
</dbReference>
<dbReference type="GO" id="GO:0000155">
    <property type="term" value="F:phosphorelay sensor kinase activity"/>
    <property type="evidence" value="ECO:0007669"/>
    <property type="project" value="InterPro"/>
</dbReference>
<keyword evidence="6" id="KW-0902">Two-component regulatory system</keyword>
<dbReference type="SMART" id="SM00387">
    <property type="entry name" value="HATPase_c"/>
    <property type="match status" value="1"/>
</dbReference>
<dbReference type="CDD" id="cd16922">
    <property type="entry name" value="HATPase_EvgS-ArcB-TorS-like"/>
    <property type="match status" value="1"/>
</dbReference>
<dbReference type="FunFam" id="3.30.565.10:FF:000006">
    <property type="entry name" value="Sensor histidine kinase WalK"/>
    <property type="match status" value="1"/>
</dbReference>
<dbReference type="Proteomes" id="UP000234271">
    <property type="component" value="Chromosome"/>
</dbReference>
<dbReference type="GO" id="GO:0005886">
    <property type="term" value="C:plasma membrane"/>
    <property type="evidence" value="ECO:0007669"/>
    <property type="project" value="UniProtKB-ARBA"/>
</dbReference>
<keyword evidence="5" id="KW-0418">Kinase</keyword>
<dbReference type="InterPro" id="IPR036097">
    <property type="entry name" value="HisK_dim/P_sf"/>
</dbReference>
<dbReference type="SUPFAM" id="SSF47384">
    <property type="entry name" value="Homodimeric domain of signal transducing histidine kinase"/>
    <property type="match status" value="1"/>
</dbReference>
<dbReference type="SMART" id="SM00388">
    <property type="entry name" value="HisKA"/>
    <property type="match status" value="1"/>
</dbReference>
<evidence type="ECO:0000259" key="11">
    <source>
        <dbReference type="PROSITE" id="PS50110"/>
    </source>
</evidence>
<evidence type="ECO:0000256" key="7">
    <source>
        <dbReference type="ARBA" id="ARBA00023136"/>
    </source>
</evidence>
<dbReference type="SMART" id="SM00448">
    <property type="entry name" value="REC"/>
    <property type="match status" value="1"/>
</dbReference>
<evidence type="ECO:0000256" key="3">
    <source>
        <dbReference type="ARBA" id="ARBA00022553"/>
    </source>
</evidence>
<protein>
    <recommendedName>
        <fullName evidence="2">histidine kinase</fullName>
        <ecNumber evidence="2">2.7.13.3</ecNumber>
    </recommendedName>
</protein>
<evidence type="ECO:0000256" key="6">
    <source>
        <dbReference type="ARBA" id="ARBA00023012"/>
    </source>
</evidence>
<evidence type="ECO:0000313" key="12">
    <source>
        <dbReference type="EMBL" id="AUI68462.2"/>
    </source>
</evidence>
<keyword evidence="13" id="KW-1185">Reference proteome</keyword>
<dbReference type="InterPro" id="IPR001789">
    <property type="entry name" value="Sig_transdc_resp-reg_receiver"/>
</dbReference>
<organism evidence="12 13">
    <name type="scientific">Beggiatoa leptomitoformis</name>
    <dbReference type="NCBI Taxonomy" id="288004"/>
    <lineage>
        <taxon>Bacteria</taxon>
        <taxon>Pseudomonadati</taxon>
        <taxon>Pseudomonadota</taxon>
        <taxon>Gammaproteobacteria</taxon>
        <taxon>Thiotrichales</taxon>
        <taxon>Thiotrichaceae</taxon>
        <taxon>Beggiatoa</taxon>
    </lineage>
</organism>
<reference evidence="13" key="1">
    <citation type="submission" date="2016-12" db="EMBL/GenBank/DDBJ databases">
        <title>Complete Genome Sequence of Beggiatoa leptomitiformis D-401.</title>
        <authorList>
            <person name="Fomenkov A."/>
            <person name="Vincze T."/>
            <person name="Grabovich M."/>
            <person name="Anton B.P."/>
            <person name="Dubinina G."/>
            <person name="Orlova M."/>
            <person name="Belousova E."/>
            <person name="Roberts R.J."/>
        </authorList>
    </citation>
    <scope>NUCLEOTIDE SEQUENCE [LARGE SCALE GENOMIC DNA]</scope>
    <source>
        <strain evidence="13">D-401</strain>
    </source>
</reference>
<keyword evidence="3 8" id="KW-0597">Phosphoprotein</keyword>
<sequence length="534" mass="60780">MIMMTIPLSIAKYAHTLWMSELVLTYLHVDEQGILVNWGGYPRHYGLGELRTGELAAEQVYVLEGLFPINHTQIVEFVEMGNGRVAHIHLLPFQKGTWILMLDATEEHNRQQRLQQQANELSILTYRQSRLLQELENIRRNLEQEKLQLQQANEQKTRFIASLSHELRAPLASIMGYTKLLNDAQASDKTENDYLNAVESNANHLIKLVDDILDQAKLDIGNIQLKPTACHLMDLIKNLRQLFLPVAQEKQLIFTIITKNNSILPSVLIDEIRLRQVFINLINNALKFTAKGFVNVTIEWREDRLYFSIQDSGVGISAEGLQKLFTAFYRDKTTENQPGTGLGLSISQKIVRLMEGSITVDSIEGKGSTFNVIVHAPRVWQAELLTIKRDLEQMPTQPLKTVATNKKRKLLLAEDTEVLRLLFKLILNEHYELVMAENGEDAVRLALLENPDIVLMDLQMPIMNGYDATKQLRSEGFNTPIIALSASNFEEDRNYAMQLGCNAYLTKPVDNQRLLNTILQVIENSKASQVCHSK</sequence>
<keyword evidence="7" id="KW-0472">Membrane</keyword>
<keyword evidence="4" id="KW-0808">Transferase</keyword>
<dbReference type="PANTHER" id="PTHR43047">
    <property type="entry name" value="TWO-COMPONENT HISTIDINE PROTEIN KINASE"/>
    <property type="match status" value="1"/>
</dbReference>
<dbReference type="AlphaFoldDB" id="A0A2N9YD97"/>
<dbReference type="InterPro" id="IPR036890">
    <property type="entry name" value="HATPase_C_sf"/>
</dbReference>
<dbReference type="InterPro" id="IPR003661">
    <property type="entry name" value="HisK_dim/P_dom"/>
</dbReference>
<dbReference type="PROSITE" id="PS50110">
    <property type="entry name" value="RESPONSE_REGULATORY"/>
    <property type="match status" value="1"/>
</dbReference>
<evidence type="ECO:0000259" key="10">
    <source>
        <dbReference type="PROSITE" id="PS50109"/>
    </source>
</evidence>
<evidence type="ECO:0000256" key="9">
    <source>
        <dbReference type="SAM" id="Coils"/>
    </source>
</evidence>
<comment type="catalytic activity">
    <reaction evidence="1">
        <text>ATP + protein L-histidine = ADP + protein N-phospho-L-histidine.</text>
        <dbReference type="EC" id="2.7.13.3"/>
    </reaction>
</comment>
<gene>
    <name evidence="12" type="ORF">BLE401_06910</name>
</gene>
<dbReference type="EC" id="2.7.13.3" evidence="2"/>
<feature type="coiled-coil region" evidence="9">
    <location>
        <begin position="128"/>
        <end position="162"/>
    </location>
</feature>
<dbReference type="FunFam" id="1.10.287.130:FF:000001">
    <property type="entry name" value="Two-component sensor histidine kinase"/>
    <property type="match status" value="1"/>
</dbReference>
<evidence type="ECO:0000256" key="8">
    <source>
        <dbReference type="PROSITE-ProRule" id="PRU00169"/>
    </source>
</evidence>
<dbReference type="CDD" id="cd17546">
    <property type="entry name" value="REC_hyHK_CKI1_RcsC-like"/>
    <property type="match status" value="1"/>
</dbReference>
<dbReference type="CDD" id="cd00082">
    <property type="entry name" value="HisKA"/>
    <property type="match status" value="1"/>
</dbReference>